<feature type="compositionally biased region" description="Polar residues" evidence="1">
    <location>
        <begin position="304"/>
        <end position="317"/>
    </location>
</feature>
<feature type="region of interest" description="Disordered" evidence="1">
    <location>
        <begin position="651"/>
        <end position="673"/>
    </location>
</feature>
<gene>
    <name evidence="2" type="ORF">JVT61DRAFT_8479</name>
</gene>
<feature type="region of interest" description="Disordered" evidence="1">
    <location>
        <begin position="1"/>
        <end position="121"/>
    </location>
</feature>
<dbReference type="AlphaFoldDB" id="A0A8I2YXQ0"/>
<evidence type="ECO:0000313" key="3">
    <source>
        <dbReference type="Proteomes" id="UP000683000"/>
    </source>
</evidence>
<feature type="compositionally biased region" description="Basic and acidic residues" evidence="1">
    <location>
        <begin position="151"/>
        <end position="181"/>
    </location>
</feature>
<accession>A0A8I2YXQ0</accession>
<feature type="compositionally biased region" description="Polar residues" evidence="1">
    <location>
        <begin position="220"/>
        <end position="229"/>
    </location>
</feature>
<feature type="compositionally biased region" description="Polar residues" evidence="1">
    <location>
        <begin position="596"/>
        <end position="608"/>
    </location>
</feature>
<feature type="compositionally biased region" description="Low complexity" evidence="1">
    <location>
        <begin position="274"/>
        <end position="292"/>
    </location>
</feature>
<feature type="region of interest" description="Disordered" evidence="1">
    <location>
        <begin position="376"/>
        <end position="413"/>
    </location>
</feature>
<feature type="compositionally biased region" description="Low complexity" evidence="1">
    <location>
        <begin position="24"/>
        <end position="35"/>
    </location>
</feature>
<feature type="compositionally biased region" description="Low complexity" evidence="1">
    <location>
        <begin position="52"/>
        <end position="67"/>
    </location>
</feature>
<protein>
    <submittedName>
        <fullName evidence="2">Uncharacterized protein</fullName>
    </submittedName>
</protein>
<dbReference type="EMBL" id="JAGFBS010000003">
    <property type="protein sequence ID" value="KAG6380366.1"/>
    <property type="molecule type" value="Genomic_DNA"/>
</dbReference>
<feature type="compositionally biased region" description="Polar residues" evidence="1">
    <location>
        <begin position="107"/>
        <end position="121"/>
    </location>
</feature>
<reference evidence="2" key="1">
    <citation type="submission" date="2021-03" db="EMBL/GenBank/DDBJ databases">
        <title>Evolutionary innovations through gain and loss of genes in the ectomycorrhizal Boletales.</title>
        <authorList>
            <person name="Wu G."/>
            <person name="Miyauchi S."/>
            <person name="Morin E."/>
            <person name="Yang Z.-L."/>
            <person name="Xu J."/>
            <person name="Martin F.M."/>
        </authorList>
    </citation>
    <scope>NUCLEOTIDE SEQUENCE</scope>
    <source>
        <strain evidence="2">BR01</strain>
    </source>
</reference>
<evidence type="ECO:0000313" key="2">
    <source>
        <dbReference type="EMBL" id="KAG6380366.1"/>
    </source>
</evidence>
<feature type="compositionally biased region" description="Basic and acidic residues" evidence="1">
    <location>
        <begin position="245"/>
        <end position="255"/>
    </location>
</feature>
<feature type="compositionally biased region" description="Acidic residues" evidence="1">
    <location>
        <begin position="92"/>
        <end position="101"/>
    </location>
</feature>
<dbReference type="Proteomes" id="UP000683000">
    <property type="component" value="Unassembled WGS sequence"/>
</dbReference>
<feature type="compositionally biased region" description="Polar residues" evidence="1">
    <location>
        <begin position="1"/>
        <end position="23"/>
    </location>
</feature>
<keyword evidence="3" id="KW-1185">Reference proteome</keyword>
<feature type="compositionally biased region" description="Acidic residues" evidence="1">
    <location>
        <begin position="654"/>
        <end position="663"/>
    </location>
</feature>
<sequence>MSMQSLNTASTTSLSPSIANLNALSSPKPSPQSLQHAQQRRLTASSLPPPTSLGLPEPVYGHPPLSSRRPHSPLRNDAIPRRNSQGSHSGDDNDDDDDDDNDANRTWVRSQSPPAASVTQFAANLAHRVGSFISPAQGSQALPSDAELEADAQRARDRSRREAEQILTREAEERRTVEERVLAMMNSGSPHSVPPPRSRSQTLPNPPSPASSAKEGVTGWWQTAKSRLTPTKDKEPLTPAQKVIQEARSREKEQRPVSALTKHPDPAHLNLKIPSGGPTPRASSPTSPTPDKTPIRLSPAAASQPINLSPISLQRGTSPGGSPAREQPPMYASFTPSGTLDAPGTLLTIAKRFEKLERWTVSHVRALEERMGDVERWLVDKENERTKEKDQEKQNEQEKVDHPTEPDLGAIRDDITELQGRITELGREMARLATSPVVLSTNTAVRDSPEMRSAPPTESMIASTHESSFSSTSSTSPPGNGVSTPAMNVFSTPRRAPSLTARESTSPPLARVGPSKTSSRAGTRLPYPTGDYASPGDVVSPTHTPASSPPPASRPTSMVISGLPPMSPPLEFSAPPTSPPTRMTSPTPGGLPPPNATNARRGSVSPTPLSGARKRYTVALGGPIVAPPEVEVEYERERAKALMGTAYFSAATESSEDDDDDEHCAETVGKKAASRAAAAAKLVGAGVEDWHAGQVASMTTTSPRARAQSTYSGSSSLQSNQAALSKHRLRSQSTDFRTDNSSSGDHRPSRFVDPLVLRRQPKTEKNKPLVGPGKKVPVGQLVAFFDSERGNH</sequence>
<feature type="compositionally biased region" description="Low complexity" evidence="1">
    <location>
        <begin position="707"/>
        <end position="724"/>
    </location>
</feature>
<feature type="region of interest" description="Disordered" evidence="1">
    <location>
        <begin position="434"/>
        <end position="611"/>
    </location>
</feature>
<comment type="caution">
    <text evidence="2">The sequence shown here is derived from an EMBL/GenBank/DDBJ whole genome shotgun (WGS) entry which is preliminary data.</text>
</comment>
<feature type="compositionally biased region" description="Polar residues" evidence="1">
    <location>
        <begin position="731"/>
        <end position="743"/>
    </location>
</feature>
<feature type="region of interest" description="Disordered" evidence="1">
    <location>
        <begin position="135"/>
        <end position="343"/>
    </location>
</feature>
<dbReference type="OrthoDB" id="3269842at2759"/>
<organism evidence="2 3">
    <name type="scientific">Boletus reticuloceps</name>
    <dbReference type="NCBI Taxonomy" id="495285"/>
    <lineage>
        <taxon>Eukaryota</taxon>
        <taxon>Fungi</taxon>
        <taxon>Dikarya</taxon>
        <taxon>Basidiomycota</taxon>
        <taxon>Agaricomycotina</taxon>
        <taxon>Agaricomycetes</taxon>
        <taxon>Agaricomycetidae</taxon>
        <taxon>Boletales</taxon>
        <taxon>Boletineae</taxon>
        <taxon>Boletaceae</taxon>
        <taxon>Boletoideae</taxon>
        <taxon>Boletus</taxon>
    </lineage>
</organism>
<proteinExistence type="predicted"/>
<feature type="compositionally biased region" description="Low complexity" evidence="1">
    <location>
        <begin position="463"/>
        <end position="476"/>
    </location>
</feature>
<feature type="compositionally biased region" description="Polar residues" evidence="1">
    <location>
        <begin position="477"/>
        <end position="491"/>
    </location>
</feature>
<evidence type="ECO:0000256" key="1">
    <source>
        <dbReference type="SAM" id="MobiDB-lite"/>
    </source>
</evidence>
<feature type="region of interest" description="Disordered" evidence="1">
    <location>
        <begin position="689"/>
        <end position="778"/>
    </location>
</feature>
<name>A0A8I2YXQ0_9AGAM</name>